<evidence type="ECO:0000256" key="2">
    <source>
        <dbReference type="ARBA" id="ARBA00005988"/>
    </source>
</evidence>
<evidence type="ECO:0000259" key="16">
    <source>
        <dbReference type="PROSITE" id="PS52035"/>
    </source>
</evidence>
<evidence type="ECO:0000256" key="1">
    <source>
        <dbReference type="ARBA" id="ARBA00001947"/>
    </source>
</evidence>
<evidence type="ECO:0000256" key="12">
    <source>
        <dbReference type="ARBA" id="ARBA00066554"/>
    </source>
</evidence>
<dbReference type="PROSITE" id="PS00133">
    <property type="entry name" value="CARBOXYPEPT_ZN_2"/>
    <property type="match status" value="1"/>
</dbReference>
<dbReference type="InterPro" id="IPR006311">
    <property type="entry name" value="TAT_signal"/>
</dbReference>
<dbReference type="SMART" id="SM00631">
    <property type="entry name" value="Zn_pept"/>
    <property type="match status" value="1"/>
</dbReference>
<dbReference type="PANTHER" id="PTHR11705">
    <property type="entry name" value="PROTEASE FAMILY M14 CARBOXYPEPTIDASE A,B"/>
    <property type="match status" value="1"/>
</dbReference>
<evidence type="ECO:0000256" key="5">
    <source>
        <dbReference type="ARBA" id="ARBA00022723"/>
    </source>
</evidence>
<evidence type="ECO:0000256" key="14">
    <source>
        <dbReference type="PROSITE-ProRule" id="PRU01379"/>
    </source>
</evidence>
<dbReference type="Gene3D" id="3.40.630.10">
    <property type="entry name" value="Zn peptidases"/>
    <property type="match status" value="1"/>
</dbReference>
<dbReference type="AlphaFoldDB" id="A0A4R7VBE4"/>
<evidence type="ECO:0000313" key="17">
    <source>
        <dbReference type="EMBL" id="TDV46248.1"/>
    </source>
</evidence>
<feature type="chain" id="PRO_5020929756" description="Zinc carboxypeptidase" evidence="15">
    <location>
        <begin position="28"/>
        <end position="349"/>
    </location>
</feature>
<gene>
    <name evidence="17" type="ORF">CLV71_111206</name>
</gene>
<keyword evidence="6 15" id="KW-0732">Signal</keyword>
<dbReference type="RefSeq" id="WP_133905899.1">
    <property type="nucleotide sequence ID" value="NZ_SOCP01000011.1"/>
</dbReference>
<evidence type="ECO:0000256" key="11">
    <source>
        <dbReference type="ARBA" id="ARBA00055464"/>
    </source>
</evidence>
<dbReference type="InterPro" id="IPR033810">
    <property type="entry name" value="Carboxypeptidase_T"/>
</dbReference>
<feature type="active site" description="Proton donor/acceptor" evidence="14">
    <location>
        <position position="312"/>
    </location>
</feature>
<dbReference type="PROSITE" id="PS00132">
    <property type="entry name" value="CARBOXYPEPT_ZN_1"/>
    <property type="match status" value="1"/>
</dbReference>
<dbReference type="EMBL" id="SOCP01000011">
    <property type="protein sequence ID" value="TDV46248.1"/>
    <property type="molecule type" value="Genomic_DNA"/>
</dbReference>
<name>A0A4R7VBE4_9PSEU</name>
<evidence type="ECO:0000313" key="18">
    <source>
        <dbReference type="Proteomes" id="UP000294927"/>
    </source>
</evidence>
<accession>A0A4R7VBE4</accession>
<comment type="caution">
    <text evidence="17">The sequence shown here is derived from an EMBL/GenBank/DDBJ whole genome shotgun (WGS) entry which is preliminary data.</text>
</comment>
<dbReference type="Proteomes" id="UP000294927">
    <property type="component" value="Unassembled WGS sequence"/>
</dbReference>
<dbReference type="PANTHER" id="PTHR11705:SF143">
    <property type="entry name" value="SLL0236 PROTEIN"/>
    <property type="match status" value="1"/>
</dbReference>
<evidence type="ECO:0000256" key="15">
    <source>
        <dbReference type="SAM" id="SignalP"/>
    </source>
</evidence>
<dbReference type="SUPFAM" id="SSF53187">
    <property type="entry name" value="Zn-dependent exopeptidases"/>
    <property type="match status" value="1"/>
</dbReference>
<comment type="function">
    <text evidence="11">Carboxypeptidase that possesses the specificities of both mammalian Cpase A and B. Thus shows broad substrate specificity, being able to cleave Cbz-Gly-Leu, Cbz-Gly-Val, Cbz-Gly-Phe, Cbz-Gly-Lys and Bz-Gly-Arg in vitro.</text>
</comment>
<dbReference type="InterPro" id="IPR000834">
    <property type="entry name" value="Peptidase_M14"/>
</dbReference>
<evidence type="ECO:0000256" key="3">
    <source>
        <dbReference type="ARBA" id="ARBA00022645"/>
    </source>
</evidence>
<dbReference type="PROSITE" id="PS52035">
    <property type="entry name" value="PEPTIDASE_M14"/>
    <property type="match status" value="1"/>
</dbReference>
<comment type="cofactor">
    <cofactor evidence="1">
        <name>Zn(2+)</name>
        <dbReference type="ChEBI" id="CHEBI:29105"/>
    </cofactor>
</comment>
<evidence type="ECO:0000256" key="7">
    <source>
        <dbReference type="ARBA" id="ARBA00022801"/>
    </source>
</evidence>
<organism evidence="17 18">
    <name type="scientific">Actinophytocola oryzae</name>
    <dbReference type="NCBI Taxonomy" id="502181"/>
    <lineage>
        <taxon>Bacteria</taxon>
        <taxon>Bacillati</taxon>
        <taxon>Actinomycetota</taxon>
        <taxon>Actinomycetes</taxon>
        <taxon>Pseudonocardiales</taxon>
        <taxon>Pseudonocardiaceae</taxon>
    </lineage>
</organism>
<proteinExistence type="inferred from homology"/>
<evidence type="ECO:0000256" key="10">
    <source>
        <dbReference type="ARBA" id="ARBA00050859"/>
    </source>
</evidence>
<protein>
    <recommendedName>
        <fullName evidence="13">Zinc carboxypeptidase</fullName>
        <ecNumber evidence="12">3.4.17.18</ecNumber>
    </recommendedName>
</protein>
<keyword evidence="4" id="KW-0645">Protease</keyword>
<keyword evidence="8" id="KW-0862">Zinc</keyword>
<dbReference type="GO" id="GO:0008270">
    <property type="term" value="F:zinc ion binding"/>
    <property type="evidence" value="ECO:0007669"/>
    <property type="project" value="InterPro"/>
</dbReference>
<evidence type="ECO:0000256" key="8">
    <source>
        <dbReference type="ARBA" id="ARBA00022833"/>
    </source>
</evidence>
<keyword evidence="5" id="KW-0479">Metal-binding</keyword>
<comment type="similarity">
    <text evidence="2 14">Belongs to the peptidase M14 family.</text>
</comment>
<dbReference type="PRINTS" id="PR00765">
    <property type="entry name" value="CRBOXYPTASEA"/>
</dbReference>
<reference evidence="17 18" key="1">
    <citation type="submission" date="2019-03" db="EMBL/GenBank/DDBJ databases">
        <title>Genomic Encyclopedia of Archaeal and Bacterial Type Strains, Phase II (KMG-II): from individual species to whole genera.</title>
        <authorList>
            <person name="Goeker M."/>
        </authorList>
    </citation>
    <scope>NUCLEOTIDE SEQUENCE [LARGE SCALE GENOMIC DNA]</scope>
    <source>
        <strain evidence="17 18">DSM 45499</strain>
    </source>
</reference>
<comment type="catalytic activity">
    <reaction evidence="10">
        <text>Releases a C-terminal residue, which may be hydrophobic or positively charged.</text>
        <dbReference type="EC" id="3.4.17.18"/>
    </reaction>
</comment>
<dbReference type="InterPro" id="IPR057247">
    <property type="entry name" value="CARBOXYPEPT_ZN_2"/>
</dbReference>
<dbReference type="Pfam" id="PF00246">
    <property type="entry name" value="Peptidase_M14"/>
    <property type="match status" value="1"/>
</dbReference>
<dbReference type="OrthoDB" id="5240362at2"/>
<keyword evidence="18" id="KW-1185">Reference proteome</keyword>
<evidence type="ECO:0000256" key="13">
    <source>
        <dbReference type="ARBA" id="ARBA00074273"/>
    </source>
</evidence>
<dbReference type="PROSITE" id="PS51318">
    <property type="entry name" value="TAT"/>
    <property type="match status" value="1"/>
</dbReference>
<dbReference type="GO" id="GO:0006508">
    <property type="term" value="P:proteolysis"/>
    <property type="evidence" value="ECO:0007669"/>
    <property type="project" value="UniProtKB-KW"/>
</dbReference>
<keyword evidence="3 17" id="KW-0121">Carboxypeptidase</keyword>
<feature type="domain" description="Peptidase M14" evidence="16">
    <location>
        <begin position="44"/>
        <end position="348"/>
    </location>
</feature>
<dbReference type="GO" id="GO:0004181">
    <property type="term" value="F:metallocarboxypeptidase activity"/>
    <property type="evidence" value="ECO:0007669"/>
    <property type="project" value="InterPro"/>
</dbReference>
<feature type="signal peptide" evidence="15">
    <location>
        <begin position="1"/>
        <end position="27"/>
    </location>
</feature>
<evidence type="ECO:0000256" key="9">
    <source>
        <dbReference type="ARBA" id="ARBA00023049"/>
    </source>
</evidence>
<sequence>MLGKRRGLVVAAGVVAAVALAGSPAQARTAPEQGVADFPSGDEGYHTYDELRAALRAAVSAHPGITSLSSIGDTYEGREIPVIRISDNAATDEDEPEVLFTCNLHAREHLTTEMCLHIVDRFTAGYGSDEKITGFVDSREILVVPSLNPDGAEYDISGGWYRGWRKNRQPNAGGSVGTDLNRNFSYKWACCQGASTSPSAETYRGPSAASAPEVRALQAYVDSRVVGGVQQIRAHIDFHAFSEMVLWPFGHTHDTATEGMTQAEYDHLKSIGQEMATSNGYTPGQTSDMYITDGDINDWMWGTHKVLTYCFEMYPTSGGSDGFYPPDEQIVPQTTRNDGAVDILLANAT</sequence>
<dbReference type="InterPro" id="IPR057246">
    <property type="entry name" value="CARBOXYPEPT_ZN_1"/>
</dbReference>
<keyword evidence="9" id="KW-0482">Metalloprotease</keyword>
<dbReference type="EC" id="3.4.17.18" evidence="12"/>
<keyword evidence="7" id="KW-0378">Hydrolase</keyword>
<evidence type="ECO:0000256" key="6">
    <source>
        <dbReference type="ARBA" id="ARBA00022729"/>
    </source>
</evidence>
<evidence type="ECO:0000256" key="4">
    <source>
        <dbReference type="ARBA" id="ARBA00022670"/>
    </source>
</evidence>
<dbReference type="CDD" id="cd03859">
    <property type="entry name" value="M14_CPT"/>
    <property type="match status" value="1"/>
</dbReference>
<dbReference type="FunFam" id="3.40.630.10:FF:000084">
    <property type="entry name" value="Carboxypeptidase B2"/>
    <property type="match status" value="1"/>
</dbReference>
<dbReference type="GO" id="GO:0005615">
    <property type="term" value="C:extracellular space"/>
    <property type="evidence" value="ECO:0007669"/>
    <property type="project" value="TreeGrafter"/>
</dbReference>